<sequence>MAHSRTGARAVCCVASGGVYVVPIAAMARGEGGGGGAAMRVLASRGPRPVSAVWWYRMLEREREDDEVAICVGVDGEVRAWDAKKGVSLGACVVGGKCVGAEIARGETSQFLVINGAEGEVWTLMLECMTRVVKTSTSVEKGAARVEATIKAESLPDAAGSHGFAAHALTNEYGVREGRRVTLSVHETGVNDDARSTIAALIDRNLLELYDVDDAATPKSTHALPEHTVSVHVTDDLIFALVREPVFGVEDLNDITSFTASVHVIARRFDVSGSTSLTLQTFHIPRSAGVPRKLLPGPVQGESTTGRRETLRGCMVWTSYGLYEIEPSSDVQSSLRRLLLDDRQTLTPSSLNGEEDDWEPIDRVMNDEVHTVDDNEERVKLLSRVLEEDSVAVFIEAARRELKRQRFSRARTLFGKTGKPLKDFIALSLEVWEASQALTNFSSSSTEAYGGHANMTWLKTATAAHAHLHAWCKASTAVALSAAKEINGSLEARMKTLSINRQDSSPGQVVNDLLSVIGEGVDEKWDDPELREAAFSASAAVVAFEAANAVSETVSTSCASDTYSDRVKELFTVILASSSTLESLHMLGGITANATKHTASDSGGVIVPWEPKPLVFWDPNVTFYVTATQSLDDLHDIVTTLGLRSDYSNTAEATPLEMLYDTLTKDELSSLASMAIAAKEDGVVGAFEVEMSIFFRLEDEDALGERIDRALDDSPAMFAWIIAKCVDKRKFLLAEAAALRMEDYATAALCHVAHVRNLAASGNATPSTLQAELEIGLESCVALISSTRAQVKTIEGLARCWRELGLATDELERAFSNLLLPRGHAEALQIVLKSDIGFTFSGRFVLAIARQRIADNEAKYLANESATIENIWSQIKSDVAKRMVSPEMVQTKPFKAVELDAVNASGMPQCWAFTCGHRYSIKELKNEVAITNERLKLLDLPVTSILLESDYELRRCSVACPSCTRKAVELSVERYRAAATA</sequence>
<gene>
    <name evidence="1" type="ORF">OT_ostta16g00840</name>
</gene>
<evidence type="ECO:0000313" key="2">
    <source>
        <dbReference type="Proteomes" id="UP000009170"/>
    </source>
</evidence>
<dbReference type="Proteomes" id="UP000009170">
    <property type="component" value="Unassembled WGS sequence"/>
</dbReference>
<dbReference type="RefSeq" id="XP_022840308.1">
    <property type="nucleotide sequence ID" value="XM_022985329.1"/>
</dbReference>
<protein>
    <submittedName>
        <fullName evidence="1">Unnamed product</fullName>
    </submittedName>
</protein>
<evidence type="ECO:0000313" key="1">
    <source>
        <dbReference type="EMBL" id="CEG00307.1"/>
    </source>
</evidence>
<dbReference type="OrthoDB" id="10403966at2759"/>
<comment type="caution">
    <text evidence="1">The sequence shown here is derived from an EMBL/GenBank/DDBJ whole genome shotgun (WGS) entry which is preliminary data.</text>
</comment>
<accession>A0A096P7Y8</accession>
<name>A0A096P7Y8_OSTTA</name>
<dbReference type="GeneID" id="9831206"/>
<dbReference type="InParanoid" id="A0A096P7Y8"/>
<proteinExistence type="predicted"/>
<dbReference type="KEGG" id="ota:OT_ostta16g00840"/>
<dbReference type="AlphaFoldDB" id="A0A096P7Y8"/>
<reference evidence="1 2" key="2">
    <citation type="journal article" date="2014" name="BMC Genomics">
        <title>An improved genome of the model marine alga Ostreococcus tauri unfolds by assessing Illumina de novo assemblies.</title>
        <authorList>
            <person name="Blanc-Mathieu R."/>
            <person name="Verhelst B."/>
            <person name="Derelle E."/>
            <person name="Rombauts S."/>
            <person name="Bouget F.Y."/>
            <person name="Carre I."/>
            <person name="Chateau A."/>
            <person name="Eyre-Walker A."/>
            <person name="Grimsley N."/>
            <person name="Moreau H."/>
            <person name="Piegu B."/>
            <person name="Rivals E."/>
            <person name="Schackwitz W."/>
            <person name="Van de Peer Y."/>
            <person name="Piganeau G."/>
        </authorList>
    </citation>
    <scope>NUCLEOTIDE SEQUENCE [LARGE SCALE GENOMIC DNA]</scope>
    <source>
        <strain evidence="2">OTTH 0595 / CCAP 157/2 / RCC745</strain>
    </source>
</reference>
<keyword evidence="2" id="KW-1185">Reference proteome</keyword>
<reference evidence="2" key="1">
    <citation type="journal article" date="2006" name="Proc. Natl. Acad. Sci. U.S.A.">
        <title>Genome analysis of the smallest free-living eukaryote Ostreococcus tauri unveils many unique features.</title>
        <authorList>
            <person name="Derelle E."/>
            <person name="Ferraz C."/>
            <person name="Rombauts S."/>
            <person name="Rouze P."/>
            <person name="Worden A.Z."/>
            <person name="Robbens S."/>
            <person name="Partensky F."/>
            <person name="Degroeve S."/>
            <person name="Echeynie S."/>
            <person name="Cooke R."/>
            <person name="Saeys Y."/>
            <person name="Wuyts J."/>
            <person name="Jabbari K."/>
            <person name="Bowler C."/>
            <person name="Panaud O."/>
            <person name="Piegu B."/>
            <person name="Ball S.G."/>
            <person name="Ral J.-P."/>
            <person name="Bouget F.-Y."/>
            <person name="Piganeau G."/>
            <person name="De Baets B."/>
            <person name="Picard A."/>
            <person name="Delseny M."/>
            <person name="Demaille J."/>
            <person name="Van de Peer Y."/>
            <person name="Moreau H."/>
        </authorList>
    </citation>
    <scope>NUCLEOTIDE SEQUENCE [LARGE SCALE GENOMIC DNA]</scope>
    <source>
        <strain evidence="2">OTTH 0595 / CCAP 157/2 / RCC745</strain>
    </source>
</reference>
<dbReference type="EMBL" id="CAID01000016">
    <property type="protein sequence ID" value="CEG00307.1"/>
    <property type="molecule type" value="Genomic_DNA"/>
</dbReference>
<organism evidence="1 2">
    <name type="scientific">Ostreococcus tauri</name>
    <name type="common">Marine green alga</name>
    <dbReference type="NCBI Taxonomy" id="70448"/>
    <lineage>
        <taxon>Eukaryota</taxon>
        <taxon>Viridiplantae</taxon>
        <taxon>Chlorophyta</taxon>
        <taxon>Mamiellophyceae</taxon>
        <taxon>Mamiellales</taxon>
        <taxon>Bathycoccaceae</taxon>
        <taxon>Ostreococcus</taxon>
    </lineage>
</organism>